<evidence type="ECO:0000256" key="1">
    <source>
        <dbReference type="SAM" id="MobiDB-lite"/>
    </source>
</evidence>
<organism evidence="2 3">
    <name type="scientific">Pedobacter nyackensis</name>
    <dbReference type="NCBI Taxonomy" id="475255"/>
    <lineage>
        <taxon>Bacteria</taxon>
        <taxon>Pseudomonadati</taxon>
        <taxon>Bacteroidota</taxon>
        <taxon>Sphingobacteriia</taxon>
        <taxon>Sphingobacteriales</taxon>
        <taxon>Sphingobacteriaceae</taxon>
        <taxon>Pedobacter</taxon>
    </lineage>
</organism>
<name>A0A1W2F651_9SPHI</name>
<feature type="compositionally biased region" description="Acidic residues" evidence="1">
    <location>
        <begin position="57"/>
        <end position="85"/>
    </location>
</feature>
<evidence type="ECO:0000313" key="2">
    <source>
        <dbReference type="EMBL" id="SMD17421.1"/>
    </source>
</evidence>
<protein>
    <submittedName>
        <fullName evidence="2">Uncharacterized protein</fullName>
    </submittedName>
</protein>
<proteinExistence type="predicted"/>
<accession>A0A1W2F651</accession>
<dbReference type="Proteomes" id="UP000192678">
    <property type="component" value="Unassembled WGS sequence"/>
</dbReference>
<dbReference type="AlphaFoldDB" id="A0A1W2F651"/>
<feature type="region of interest" description="Disordered" evidence="1">
    <location>
        <begin position="30"/>
        <end position="85"/>
    </location>
</feature>
<gene>
    <name evidence="2" type="ORF">SAMN04488101_12318</name>
</gene>
<keyword evidence="3" id="KW-1185">Reference proteome</keyword>
<dbReference type="EMBL" id="FWYB01000023">
    <property type="protein sequence ID" value="SMD17421.1"/>
    <property type="molecule type" value="Genomic_DNA"/>
</dbReference>
<sequence>MNQKIFSKFILSNKTLTEFIFFVMKTPKKPINKSKAEDPENDMEDSYEGTSNKKSYDDDDDDLDMPLDDLDTFDSFGSEDDDDDY</sequence>
<evidence type="ECO:0000313" key="3">
    <source>
        <dbReference type="Proteomes" id="UP000192678"/>
    </source>
</evidence>
<reference evidence="2 3" key="1">
    <citation type="submission" date="2017-04" db="EMBL/GenBank/DDBJ databases">
        <authorList>
            <person name="Afonso C.L."/>
            <person name="Miller P.J."/>
            <person name="Scott M.A."/>
            <person name="Spackman E."/>
            <person name="Goraichik I."/>
            <person name="Dimitrov K.M."/>
            <person name="Suarez D.L."/>
            <person name="Swayne D.E."/>
        </authorList>
    </citation>
    <scope>NUCLEOTIDE SEQUENCE [LARGE SCALE GENOMIC DNA]</scope>
    <source>
        <strain evidence="2 3">DSM 19625</strain>
    </source>
</reference>